<protein>
    <submittedName>
        <fullName evidence="10">Uncharacterized protein</fullName>
    </submittedName>
</protein>
<dbReference type="SMART" id="SM00848">
    <property type="entry name" value="Inhibitor_I29"/>
    <property type="match status" value="1"/>
</dbReference>
<dbReference type="EMBL" id="OV651831">
    <property type="protein sequence ID" value="CAH1105406.1"/>
    <property type="molecule type" value="Genomic_DNA"/>
</dbReference>
<gene>
    <name evidence="10" type="ORF">PSYICH_LOCUS6178</name>
</gene>
<dbReference type="PRINTS" id="PR00705">
    <property type="entry name" value="PAPAIN"/>
</dbReference>
<keyword evidence="7" id="KW-0732">Signal</keyword>
<evidence type="ECO:0000313" key="11">
    <source>
        <dbReference type="Proteomes" id="UP001153636"/>
    </source>
</evidence>
<dbReference type="InterPro" id="IPR000169">
    <property type="entry name" value="Pept_cys_AS"/>
</dbReference>
<evidence type="ECO:0000313" key="10">
    <source>
        <dbReference type="EMBL" id="CAH1105406.1"/>
    </source>
</evidence>
<evidence type="ECO:0000259" key="9">
    <source>
        <dbReference type="SMART" id="SM00848"/>
    </source>
</evidence>
<feature type="chain" id="PRO_5040192415" evidence="7">
    <location>
        <begin position="20"/>
        <end position="342"/>
    </location>
</feature>
<dbReference type="InterPro" id="IPR013128">
    <property type="entry name" value="Peptidase_C1A"/>
</dbReference>
<dbReference type="PROSITE" id="PS00640">
    <property type="entry name" value="THIOL_PROTEASE_ASN"/>
    <property type="match status" value="1"/>
</dbReference>
<dbReference type="PROSITE" id="PS00639">
    <property type="entry name" value="THIOL_PROTEASE_HIS"/>
    <property type="match status" value="1"/>
</dbReference>
<evidence type="ECO:0000256" key="4">
    <source>
        <dbReference type="ARBA" id="ARBA00022807"/>
    </source>
</evidence>
<dbReference type="Pfam" id="PF00112">
    <property type="entry name" value="Peptidase_C1"/>
    <property type="match status" value="1"/>
</dbReference>
<keyword evidence="4" id="KW-0788">Thiol protease</keyword>
<accession>A0A9P0CPB7</accession>
<dbReference type="PROSITE" id="PS00139">
    <property type="entry name" value="THIOL_PROTEASE_CYS"/>
    <property type="match status" value="1"/>
</dbReference>
<evidence type="ECO:0000256" key="3">
    <source>
        <dbReference type="ARBA" id="ARBA00022801"/>
    </source>
</evidence>
<dbReference type="InterPro" id="IPR025660">
    <property type="entry name" value="Pept_his_AS"/>
</dbReference>
<feature type="domain" description="Cathepsin propeptide inhibitor" evidence="9">
    <location>
        <begin position="25"/>
        <end position="85"/>
    </location>
</feature>
<evidence type="ECO:0000256" key="2">
    <source>
        <dbReference type="ARBA" id="ARBA00022670"/>
    </source>
</evidence>
<keyword evidence="11" id="KW-1185">Reference proteome</keyword>
<dbReference type="GO" id="GO:0006508">
    <property type="term" value="P:proteolysis"/>
    <property type="evidence" value="ECO:0007669"/>
    <property type="project" value="UniProtKB-KW"/>
</dbReference>
<dbReference type="FunFam" id="3.90.70.10:FF:000332">
    <property type="entry name" value="Cathepsin L1"/>
    <property type="match status" value="1"/>
</dbReference>
<keyword evidence="3" id="KW-0378">Hydrolase</keyword>
<dbReference type="Gene3D" id="3.90.70.10">
    <property type="entry name" value="Cysteine proteinases"/>
    <property type="match status" value="1"/>
</dbReference>
<dbReference type="InterPro" id="IPR000668">
    <property type="entry name" value="Peptidase_C1A_C"/>
</dbReference>
<evidence type="ECO:0000256" key="7">
    <source>
        <dbReference type="SAM" id="SignalP"/>
    </source>
</evidence>
<dbReference type="OrthoDB" id="10253408at2759"/>
<feature type="signal peptide" evidence="7">
    <location>
        <begin position="1"/>
        <end position="19"/>
    </location>
</feature>
<dbReference type="InterPro" id="IPR038765">
    <property type="entry name" value="Papain-like_cys_pep_sf"/>
</dbReference>
<evidence type="ECO:0000256" key="6">
    <source>
        <dbReference type="ARBA" id="ARBA00023157"/>
    </source>
</evidence>
<dbReference type="Pfam" id="PF08246">
    <property type="entry name" value="Inhibitor_I29"/>
    <property type="match status" value="1"/>
</dbReference>
<dbReference type="SUPFAM" id="SSF54001">
    <property type="entry name" value="Cysteine proteinases"/>
    <property type="match status" value="1"/>
</dbReference>
<feature type="domain" description="Peptidase C1A papain C-terminal" evidence="8">
    <location>
        <begin position="133"/>
        <end position="342"/>
    </location>
</feature>
<keyword evidence="6" id="KW-1015">Disulfide bond</keyword>
<dbReference type="SMART" id="SM00645">
    <property type="entry name" value="Pept_C1"/>
    <property type="match status" value="1"/>
</dbReference>
<dbReference type="Proteomes" id="UP001153636">
    <property type="component" value="Chromosome 19"/>
</dbReference>
<keyword evidence="5" id="KW-0865">Zymogen</keyword>
<name>A0A9P0CPB7_9CUCU</name>
<evidence type="ECO:0000256" key="5">
    <source>
        <dbReference type="ARBA" id="ARBA00023145"/>
    </source>
</evidence>
<comment type="similarity">
    <text evidence="1">Belongs to the peptidase C1 family.</text>
</comment>
<sequence>MKSVLVAVIVCLVIIDVFCSLENEWSQFKLNYNKKYKSQIEDARRFSVFKKNLIEITRHNRRFKKRLETFEKGITVFADLTKKQFDKKYGLGLQNNLNMTSTYGLNSRSPDSINFDMEPRSREQAERRGENVSTDYLDWREKGAVTHVKEQGVCGACWIFSAIGMLEGYNFIKTGQLISLSEQNVVDCFSDETCYGGYTWDAILHVKNNGISKETDYPYRKKHTRCKKKVPKIKINFKGFDFVNETENDLKSSLAKYGPIGVSLFVSGNWRLYKRGVWYEKNCSTLANHSVLLVGYGTENGEDYWLIKNSWGPLWGEDGYIKIARNKEENYCGLTNEAMYIF</sequence>
<dbReference type="CDD" id="cd02248">
    <property type="entry name" value="Peptidase_C1A"/>
    <property type="match status" value="1"/>
</dbReference>
<dbReference type="InterPro" id="IPR013201">
    <property type="entry name" value="Prot_inhib_I29"/>
</dbReference>
<dbReference type="InterPro" id="IPR039417">
    <property type="entry name" value="Peptidase_C1A_papain-like"/>
</dbReference>
<organism evidence="10 11">
    <name type="scientific">Psylliodes chrysocephalus</name>
    <dbReference type="NCBI Taxonomy" id="3402493"/>
    <lineage>
        <taxon>Eukaryota</taxon>
        <taxon>Metazoa</taxon>
        <taxon>Ecdysozoa</taxon>
        <taxon>Arthropoda</taxon>
        <taxon>Hexapoda</taxon>
        <taxon>Insecta</taxon>
        <taxon>Pterygota</taxon>
        <taxon>Neoptera</taxon>
        <taxon>Endopterygota</taxon>
        <taxon>Coleoptera</taxon>
        <taxon>Polyphaga</taxon>
        <taxon>Cucujiformia</taxon>
        <taxon>Chrysomeloidea</taxon>
        <taxon>Chrysomelidae</taxon>
        <taxon>Galerucinae</taxon>
        <taxon>Alticini</taxon>
        <taxon>Psylliodes</taxon>
    </lineage>
</organism>
<dbReference type="InterPro" id="IPR025661">
    <property type="entry name" value="Pept_asp_AS"/>
</dbReference>
<evidence type="ECO:0000259" key="8">
    <source>
        <dbReference type="SMART" id="SM00645"/>
    </source>
</evidence>
<keyword evidence="2" id="KW-0645">Protease</keyword>
<reference evidence="10" key="1">
    <citation type="submission" date="2022-01" db="EMBL/GenBank/DDBJ databases">
        <authorList>
            <person name="King R."/>
        </authorList>
    </citation>
    <scope>NUCLEOTIDE SEQUENCE</scope>
</reference>
<dbReference type="PANTHER" id="PTHR12411">
    <property type="entry name" value="CYSTEINE PROTEASE FAMILY C1-RELATED"/>
    <property type="match status" value="1"/>
</dbReference>
<dbReference type="AlphaFoldDB" id="A0A9P0CPB7"/>
<evidence type="ECO:0000256" key="1">
    <source>
        <dbReference type="ARBA" id="ARBA00008455"/>
    </source>
</evidence>
<proteinExistence type="inferred from homology"/>
<dbReference type="GO" id="GO:0008234">
    <property type="term" value="F:cysteine-type peptidase activity"/>
    <property type="evidence" value="ECO:0007669"/>
    <property type="project" value="UniProtKB-KW"/>
</dbReference>